<protein>
    <submittedName>
        <fullName evidence="2">Uncharacterized protein</fullName>
    </submittedName>
</protein>
<accession>A0A9Q0X911</accession>
<name>A0A9Q0X911_9SAUR</name>
<dbReference type="EMBL" id="JAPFRF010000021">
    <property type="protein sequence ID" value="KAJ7306023.1"/>
    <property type="molecule type" value="Genomic_DNA"/>
</dbReference>
<feature type="region of interest" description="Disordered" evidence="1">
    <location>
        <begin position="49"/>
        <end position="74"/>
    </location>
</feature>
<evidence type="ECO:0000313" key="3">
    <source>
        <dbReference type="Proteomes" id="UP001142489"/>
    </source>
</evidence>
<keyword evidence="3" id="KW-1185">Reference proteome</keyword>
<organism evidence="2 3">
    <name type="scientific">Phrynocephalus forsythii</name>
    <dbReference type="NCBI Taxonomy" id="171643"/>
    <lineage>
        <taxon>Eukaryota</taxon>
        <taxon>Metazoa</taxon>
        <taxon>Chordata</taxon>
        <taxon>Craniata</taxon>
        <taxon>Vertebrata</taxon>
        <taxon>Euteleostomi</taxon>
        <taxon>Lepidosauria</taxon>
        <taxon>Squamata</taxon>
        <taxon>Bifurcata</taxon>
        <taxon>Unidentata</taxon>
        <taxon>Episquamata</taxon>
        <taxon>Toxicofera</taxon>
        <taxon>Iguania</taxon>
        <taxon>Acrodonta</taxon>
        <taxon>Agamidae</taxon>
        <taxon>Agaminae</taxon>
        <taxon>Phrynocephalus</taxon>
    </lineage>
</organism>
<gene>
    <name evidence="2" type="ORF">JRQ81_010389</name>
</gene>
<dbReference type="AlphaFoldDB" id="A0A9Q0X911"/>
<dbReference type="Proteomes" id="UP001142489">
    <property type="component" value="Unassembled WGS sequence"/>
</dbReference>
<proteinExistence type="predicted"/>
<sequence length="74" mass="7790">MPHKPGGVEEARGELGPAQTLGDLVMEPAQLRSILLEAGKDALSQVTFGFSGPTSENGSGLRSRRSLSKKDILV</sequence>
<evidence type="ECO:0000256" key="1">
    <source>
        <dbReference type="SAM" id="MobiDB-lite"/>
    </source>
</evidence>
<comment type="caution">
    <text evidence="2">The sequence shown here is derived from an EMBL/GenBank/DDBJ whole genome shotgun (WGS) entry which is preliminary data.</text>
</comment>
<reference evidence="2" key="1">
    <citation type="journal article" date="2023" name="DNA Res.">
        <title>Chromosome-level genome assembly of Phrynocephalus forsythii using third-generation DNA sequencing and Hi-C analysis.</title>
        <authorList>
            <person name="Qi Y."/>
            <person name="Zhao W."/>
            <person name="Zhao Y."/>
            <person name="Niu C."/>
            <person name="Cao S."/>
            <person name="Zhang Y."/>
        </authorList>
    </citation>
    <scope>NUCLEOTIDE SEQUENCE</scope>
    <source>
        <tissue evidence="2">Muscle</tissue>
    </source>
</reference>
<evidence type="ECO:0000313" key="2">
    <source>
        <dbReference type="EMBL" id="KAJ7306023.1"/>
    </source>
</evidence>